<dbReference type="EMBL" id="MJEQ01037183">
    <property type="protein sequence ID" value="OIT07733.1"/>
    <property type="molecule type" value="Genomic_DNA"/>
</dbReference>
<dbReference type="AlphaFoldDB" id="A0A1J6IRB4"/>
<reference evidence="2" key="1">
    <citation type="submission" date="2016-11" db="EMBL/GenBank/DDBJ databases">
        <title>The genome of Nicotiana attenuata.</title>
        <authorList>
            <person name="Xu S."/>
            <person name="Brockmoeller T."/>
            <person name="Gaquerel E."/>
            <person name="Navarro A."/>
            <person name="Kuhl H."/>
            <person name="Gase K."/>
            <person name="Ling Z."/>
            <person name="Zhou W."/>
            <person name="Kreitzer C."/>
            <person name="Stanke M."/>
            <person name="Tang H."/>
            <person name="Lyons E."/>
            <person name="Pandey P."/>
            <person name="Pandey S.P."/>
            <person name="Timmermann B."/>
            <person name="Baldwin I.T."/>
        </authorList>
    </citation>
    <scope>NUCLEOTIDE SEQUENCE [LARGE SCALE GENOMIC DNA]</scope>
    <source>
        <strain evidence="2">UT</strain>
    </source>
</reference>
<evidence type="ECO:0000313" key="2">
    <source>
        <dbReference type="EMBL" id="OIT07733.1"/>
    </source>
</evidence>
<keyword evidence="3" id="KW-1185">Reference proteome</keyword>
<feature type="compositionally biased region" description="Acidic residues" evidence="1">
    <location>
        <begin position="19"/>
        <end position="28"/>
    </location>
</feature>
<proteinExistence type="predicted"/>
<organism evidence="2 3">
    <name type="scientific">Nicotiana attenuata</name>
    <name type="common">Coyote tobacco</name>
    <dbReference type="NCBI Taxonomy" id="49451"/>
    <lineage>
        <taxon>Eukaryota</taxon>
        <taxon>Viridiplantae</taxon>
        <taxon>Streptophyta</taxon>
        <taxon>Embryophyta</taxon>
        <taxon>Tracheophyta</taxon>
        <taxon>Spermatophyta</taxon>
        <taxon>Magnoliopsida</taxon>
        <taxon>eudicotyledons</taxon>
        <taxon>Gunneridae</taxon>
        <taxon>Pentapetalae</taxon>
        <taxon>asterids</taxon>
        <taxon>lamiids</taxon>
        <taxon>Solanales</taxon>
        <taxon>Solanaceae</taxon>
        <taxon>Nicotianoideae</taxon>
        <taxon>Nicotianeae</taxon>
        <taxon>Nicotiana</taxon>
    </lineage>
</organism>
<dbReference type="Gramene" id="OIT07733">
    <property type="protein sequence ID" value="OIT07733"/>
    <property type="gene ID" value="A4A49_52508"/>
</dbReference>
<name>A0A1J6IRB4_NICAT</name>
<evidence type="ECO:0000313" key="3">
    <source>
        <dbReference type="Proteomes" id="UP000187609"/>
    </source>
</evidence>
<feature type="region of interest" description="Disordered" evidence="1">
    <location>
        <begin position="1"/>
        <end position="28"/>
    </location>
</feature>
<sequence>MEGLSSQIPESKKRKDFPEIDDDDESEEEKVDKLYEIIRSFSDARHLVINRSITPKISENQELAENIELNKINKKKKKNKCDKEEEAAVATTCYEHQTMDLLGSKRTALGVKHQCFSGDQIHDDTQGFGLNLSL</sequence>
<dbReference type="SMR" id="A0A1J6IRB4"/>
<accession>A0A1J6IRB4</accession>
<evidence type="ECO:0000256" key="1">
    <source>
        <dbReference type="SAM" id="MobiDB-lite"/>
    </source>
</evidence>
<comment type="caution">
    <text evidence="2">The sequence shown here is derived from an EMBL/GenBank/DDBJ whole genome shotgun (WGS) entry which is preliminary data.</text>
</comment>
<gene>
    <name evidence="2" type="ORF">A4A49_52508</name>
</gene>
<protein>
    <submittedName>
        <fullName evidence="2">Uncharacterized protein</fullName>
    </submittedName>
</protein>
<dbReference type="Proteomes" id="UP000187609">
    <property type="component" value="Unassembled WGS sequence"/>
</dbReference>